<evidence type="ECO:0000256" key="2">
    <source>
        <dbReference type="ARBA" id="ARBA00004496"/>
    </source>
</evidence>
<dbReference type="Ensembl" id="ENSOMYT00000155884.1">
    <property type="protein sequence ID" value="ENSOMYP00000108425.1"/>
    <property type="gene ID" value="ENSOMYG00000033663.2"/>
</dbReference>
<dbReference type="GO" id="GO:0043161">
    <property type="term" value="P:proteasome-mediated ubiquitin-dependent protein catabolic process"/>
    <property type="evidence" value="ECO:0007669"/>
    <property type="project" value="TreeGrafter"/>
</dbReference>
<reference evidence="8" key="2">
    <citation type="submission" date="2025-08" db="UniProtKB">
        <authorList>
            <consortium name="Ensembl"/>
        </authorList>
    </citation>
    <scope>IDENTIFICATION</scope>
</reference>
<dbReference type="SUPFAM" id="SSF54695">
    <property type="entry name" value="POZ domain"/>
    <property type="match status" value="1"/>
</dbReference>
<proteinExistence type="predicted"/>
<name>A0A8K9UF74_ONCMY</name>
<dbReference type="InterPro" id="IPR003131">
    <property type="entry name" value="T1-type_BTB"/>
</dbReference>
<dbReference type="AlphaFoldDB" id="A0A8K9UF74"/>
<keyword evidence="6" id="KW-0539">Nucleus</keyword>
<evidence type="ECO:0000256" key="1">
    <source>
        <dbReference type="ARBA" id="ARBA00004123"/>
    </source>
</evidence>
<dbReference type="GO" id="GO:0016567">
    <property type="term" value="P:protein ubiquitination"/>
    <property type="evidence" value="ECO:0007669"/>
    <property type="project" value="TreeGrafter"/>
</dbReference>
<dbReference type="GO" id="GO:0051260">
    <property type="term" value="P:protein homooligomerization"/>
    <property type="evidence" value="ECO:0007669"/>
    <property type="project" value="InterPro"/>
</dbReference>
<reference evidence="8" key="1">
    <citation type="submission" date="2020-07" db="EMBL/GenBank/DDBJ databases">
        <title>A long reads based de novo assembly of the rainbow trout Arlee double haploid line genome.</title>
        <authorList>
            <person name="Gao G."/>
            <person name="Palti Y."/>
        </authorList>
    </citation>
    <scope>NUCLEOTIDE SEQUENCE [LARGE SCALE GENOMIC DNA]</scope>
</reference>
<evidence type="ECO:0000256" key="6">
    <source>
        <dbReference type="ARBA" id="ARBA00023242"/>
    </source>
</evidence>
<dbReference type="InterPro" id="IPR045068">
    <property type="entry name" value="BACURD1-3"/>
</dbReference>
<keyword evidence="9" id="KW-1185">Reference proteome</keyword>
<evidence type="ECO:0000256" key="4">
    <source>
        <dbReference type="ARBA" id="ARBA00022490"/>
    </source>
</evidence>
<feature type="domain" description="Potassium channel tetramerisation-type BTB" evidence="7">
    <location>
        <begin position="34"/>
        <end position="81"/>
    </location>
</feature>
<evidence type="ECO:0000256" key="3">
    <source>
        <dbReference type="ARBA" id="ARBA00004906"/>
    </source>
</evidence>
<keyword evidence="5" id="KW-0833">Ubl conjugation pathway</keyword>
<organism evidence="8 9">
    <name type="scientific">Oncorhynchus mykiss</name>
    <name type="common">Rainbow trout</name>
    <name type="synonym">Salmo gairdneri</name>
    <dbReference type="NCBI Taxonomy" id="8022"/>
    <lineage>
        <taxon>Eukaryota</taxon>
        <taxon>Metazoa</taxon>
        <taxon>Chordata</taxon>
        <taxon>Craniata</taxon>
        <taxon>Vertebrata</taxon>
        <taxon>Euteleostomi</taxon>
        <taxon>Actinopterygii</taxon>
        <taxon>Neopterygii</taxon>
        <taxon>Teleostei</taxon>
        <taxon>Protacanthopterygii</taxon>
        <taxon>Salmoniformes</taxon>
        <taxon>Salmonidae</taxon>
        <taxon>Salmoninae</taxon>
        <taxon>Oncorhynchus</taxon>
    </lineage>
</organism>
<sequence length="152" mass="16912">LYIIFSPSTASQMACPKSKTCSYRAALGLGNKYVRLNVGGTLFYTTLQVLTRQDSVLKAMFSGRKEVLIDREGWILIDRCGQGPLELLAETNHYLIQGLVELCQGDLQVSDTERRVKQVFGCLGNPPPPTHTHTQCSRNTHRMGMEPLTQAI</sequence>
<reference evidence="8" key="3">
    <citation type="submission" date="2025-09" db="UniProtKB">
        <authorList>
            <consortium name="Ensembl"/>
        </authorList>
    </citation>
    <scope>IDENTIFICATION</scope>
</reference>
<dbReference type="InterPro" id="IPR011333">
    <property type="entry name" value="SKP1/BTB/POZ_sf"/>
</dbReference>
<dbReference type="GO" id="GO:0005737">
    <property type="term" value="C:cytoplasm"/>
    <property type="evidence" value="ECO:0007669"/>
    <property type="project" value="UniProtKB-SubCell"/>
</dbReference>
<dbReference type="PANTHER" id="PTHR11145">
    <property type="entry name" value="BTB/POZ DOMAIN-CONTAINING ADAPTER FOR CUL3-MEDIATED RHOA DEGRADATION PROTEIN FAMILY MEMBER"/>
    <property type="match status" value="1"/>
</dbReference>
<comment type="subcellular location">
    <subcellularLocation>
        <location evidence="2">Cytoplasm</location>
    </subcellularLocation>
    <subcellularLocation>
        <location evidence="1">Nucleus</location>
    </subcellularLocation>
</comment>
<dbReference type="PANTHER" id="PTHR11145:SF17">
    <property type="entry name" value="BTB_POZ DOMAIN-CONTAINING ADAPTER FOR CUL3-MEDIATED RHOA DEGRADATION PROTEIN 2"/>
    <property type="match status" value="1"/>
</dbReference>
<dbReference type="GO" id="GO:0004842">
    <property type="term" value="F:ubiquitin-protein transferase activity"/>
    <property type="evidence" value="ECO:0007669"/>
    <property type="project" value="TreeGrafter"/>
</dbReference>
<evidence type="ECO:0000259" key="7">
    <source>
        <dbReference type="Pfam" id="PF02214"/>
    </source>
</evidence>
<comment type="pathway">
    <text evidence="3">Protein modification; protein ubiquitination.</text>
</comment>
<dbReference type="Proteomes" id="UP000694395">
    <property type="component" value="Chromosome 27"/>
</dbReference>
<dbReference type="GO" id="GO:0035024">
    <property type="term" value="P:negative regulation of Rho protein signal transduction"/>
    <property type="evidence" value="ECO:0007669"/>
    <property type="project" value="TreeGrafter"/>
</dbReference>
<dbReference type="GO" id="GO:0031463">
    <property type="term" value="C:Cul3-RING ubiquitin ligase complex"/>
    <property type="evidence" value="ECO:0007669"/>
    <property type="project" value="TreeGrafter"/>
</dbReference>
<evidence type="ECO:0000256" key="5">
    <source>
        <dbReference type="ARBA" id="ARBA00022786"/>
    </source>
</evidence>
<evidence type="ECO:0000313" key="9">
    <source>
        <dbReference type="Proteomes" id="UP000694395"/>
    </source>
</evidence>
<evidence type="ECO:0000313" key="8">
    <source>
        <dbReference type="Ensembl" id="ENSOMYP00000108425.1"/>
    </source>
</evidence>
<accession>A0A8K9UF74</accession>
<dbReference type="GO" id="GO:0005634">
    <property type="term" value="C:nucleus"/>
    <property type="evidence" value="ECO:0007669"/>
    <property type="project" value="UniProtKB-SubCell"/>
</dbReference>
<keyword evidence="4" id="KW-0963">Cytoplasm</keyword>
<dbReference type="GeneTree" id="ENSGT00950000183143"/>
<dbReference type="Gene3D" id="3.30.710.10">
    <property type="entry name" value="Potassium Channel Kv1.1, Chain A"/>
    <property type="match status" value="1"/>
</dbReference>
<dbReference type="Pfam" id="PF02214">
    <property type="entry name" value="BTB_2"/>
    <property type="match status" value="1"/>
</dbReference>
<protein>
    <submittedName>
        <fullName evidence="8">Tumor necrosis factor, alpha-induced protein 1 (endothelial)</fullName>
    </submittedName>
</protein>